<dbReference type="Gene3D" id="2.60.40.60">
    <property type="entry name" value="Cadherins"/>
    <property type="match status" value="7"/>
</dbReference>
<dbReference type="PANTHER" id="PTHR24026">
    <property type="entry name" value="FAT ATYPICAL CADHERIN-RELATED"/>
    <property type="match status" value="1"/>
</dbReference>
<feature type="region of interest" description="Disordered" evidence="3">
    <location>
        <begin position="216"/>
        <end position="235"/>
    </location>
</feature>
<feature type="non-terminal residue" evidence="5">
    <location>
        <position position="781"/>
    </location>
</feature>
<evidence type="ECO:0000256" key="1">
    <source>
        <dbReference type="ARBA" id="ARBA00022692"/>
    </source>
</evidence>
<gene>
    <name evidence="5" type="ORF">JI739_22140</name>
</gene>
<evidence type="ECO:0000259" key="4">
    <source>
        <dbReference type="PROSITE" id="PS50268"/>
    </source>
</evidence>
<feature type="domain" description="Cadherin" evidence="4">
    <location>
        <begin position="658"/>
        <end position="759"/>
    </location>
</feature>
<dbReference type="SUPFAM" id="SSF49313">
    <property type="entry name" value="Cadherin-like"/>
    <property type="match status" value="7"/>
</dbReference>
<dbReference type="PANTHER" id="PTHR24026:SF126">
    <property type="entry name" value="PROTOCADHERIN FAT 4"/>
    <property type="match status" value="1"/>
</dbReference>
<dbReference type="AlphaFoldDB" id="A0A936ZKL0"/>
<feature type="domain" description="Cadherin" evidence="4">
    <location>
        <begin position="119"/>
        <end position="228"/>
    </location>
</feature>
<dbReference type="InterPro" id="IPR015919">
    <property type="entry name" value="Cadherin-like_sf"/>
</dbReference>
<protein>
    <submittedName>
        <fullName evidence="5">Cadherin repeat domain-containing protein</fullName>
    </submittedName>
</protein>
<feature type="domain" description="Cadherin" evidence="4">
    <location>
        <begin position="552"/>
        <end position="653"/>
    </location>
</feature>
<dbReference type="PROSITE" id="PS50268">
    <property type="entry name" value="CADHERIN_2"/>
    <property type="match status" value="7"/>
</dbReference>
<accession>A0A936ZKL0</accession>
<dbReference type="Pfam" id="PF17963">
    <property type="entry name" value="Big_9"/>
    <property type="match status" value="4"/>
</dbReference>
<evidence type="ECO:0000256" key="3">
    <source>
        <dbReference type="SAM" id="MobiDB-lite"/>
    </source>
</evidence>
<dbReference type="EMBL" id="JAEQNA010000011">
    <property type="protein sequence ID" value="MBL0423054.1"/>
    <property type="molecule type" value="Genomic_DNA"/>
</dbReference>
<dbReference type="GO" id="GO:0007156">
    <property type="term" value="P:homophilic cell adhesion via plasma membrane adhesion molecules"/>
    <property type="evidence" value="ECO:0007669"/>
    <property type="project" value="InterPro"/>
</dbReference>
<dbReference type="Proteomes" id="UP000613011">
    <property type="component" value="Unassembled WGS sequence"/>
</dbReference>
<keyword evidence="2" id="KW-0472">Membrane</keyword>
<feature type="domain" description="Cadherin" evidence="4">
    <location>
        <begin position="446"/>
        <end position="547"/>
    </location>
</feature>
<reference evidence="5" key="1">
    <citation type="submission" date="2021-01" db="EMBL/GenBank/DDBJ databases">
        <title>Ramlibacter sp. strain AW1 16S ribosomal RNA gene Genome sequencing and assembly.</title>
        <authorList>
            <person name="Kang M."/>
        </authorList>
    </citation>
    <scope>NUCLEOTIDE SEQUENCE</scope>
    <source>
        <strain evidence="5">AW1</strain>
    </source>
</reference>
<feature type="domain" description="Cadherin" evidence="4">
    <location>
        <begin position="340"/>
        <end position="441"/>
    </location>
</feature>
<dbReference type="GO" id="GO:0005886">
    <property type="term" value="C:plasma membrane"/>
    <property type="evidence" value="ECO:0007669"/>
    <property type="project" value="UniProtKB-SubCell"/>
</dbReference>
<keyword evidence="1" id="KW-0812">Transmembrane</keyword>
<comment type="caution">
    <text evidence="5">The sequence shown here is derived from an EMBL/GenBank/DDBJ whole genome shotgun (WGS) entry which is preliminary data.</text>
</comment>
<keyword evidence="6" id="KW-1185">Reference proteome</keyword>
<organism evidence="5 6">
    <name type="scientific">Ramlibacter aurantiacus</name>
    <dbReference type="NCBI Taxonomy" id="2801330"/>
    <lineage>
        <taxon>Bacteria</taxon>
        <taxon>Pseudomonadati</taxon>
        <taxon>Pseudomonadota</taxon>
        <taxon>Betaproteobacteria</taxon>
        <taxon>Burkholderiales</taxon>
        <taxon>Comamonadaceae</taxon>
        <taxon>Ramlibacter</taxon>
    </lineage>
</organism>
<evidence type="ECO:0000313" key="6">
    <source>
        <dbReference type="Proteomes" id="UP000613011"/>
    </source>
</evidence>
<dbReference type="CDD" id="cd11304">
    <property type="entry name" value="Cadherin_repeat"/>
    <property type="match status" value="4"/>
</dbReference>
<dbReference type="Pfam" id="PF00028">
    <property type="entry name" value="Cadherin"/>
    <property type="match status" value="3"/>
</dbReference>
<dbReference type="SMART" id="SM00112">
    <property type="entry name" value="CA"/>
    <property type="match status" value="7"/>
</dbReference>
<dbReference type="RefSeq" id="WP_201686193.1">
    <property type="nucleotide sequence ID" value="NZ_JAEQNA010000011.1"/>
</dbReference>
<feature type="domain" description="Cadherin" evidence="4">
    <location>
        <begin position="8"/>
        <end position="114"/>
    </location>
</feature>
<feature type="domain" description="Cadherin" evidence="4">
    <location>
        <begin position="248"/>
        <end position="335"/>
    </location>
</feature>
<dbReference type="GO" id="GO:0005509">
    <property type="term" value="F:calcium ion binding"/>
    <property type="evidence" value="ECO:0007669"/>
    <property type="project" value="InterPro"/>
</dbReference>
<keyword evidence="2" id="KW-1133">Transmembrane helix</keyword>
<evidence type="ECO:0000313" key="5">
    <source>
        <dbReference type="EMBL" id="MBL0423054.1"/>
    </source>
</evidence>
<evidence type="ECO:0000256" key="2">
    <source>
        <dbReference type="ARBA" id="ARBA00022989"/>
    </source>
</evidence>
<proteinExistence type="predicted"/>
<sequence>MPNRAPRFSTGTSFSIRENETAVTTVVAKDPDRGDTVTYSITGGADASLFAIDPATGVLRFLAAPDYEAPLDQGRNNVYDVTVTATDGQAAASQALQITVLDVADTTGNRAPVITSGGGGDSAQVSMPENSTAVTTVAAQDADPGTTLAFSITGGADAALFTIDARTGALSFRTAPDYELPTDSGQNNVYDVVVQVSDGSLTDQQAIAVTVTDVKETGSPSKTNAPVIRSDGGGDTASLIRDENTTAVTTVNATVQGKGTITYSISGGADAALFQIQPSTGVLTFVAAPDYERPTDADGNNIYEVTVQASDGSRTDTQALSVQVRDVAENAAPVITSSGGSDAASFSVAENTQAVTTITATDPDGDTPTFRLTGADAALFAISASGELSFLAAPDFENPADAGGDNLYEVTVVVEDGKGGSDQQALSITVTDAAENRAPVITSLAGAETANVSLAENTQTVTTVTVDDPDGDTPTFRLTGADAALFAISTTGELSFLAAPDFENPADAGGVNLYEVAVVVEDGKGGSDEQALSITVTDAAENRAPVITSLAGAETASLSVAENTQTVTTVTVDDPDGDTPTFRLTGADAALFAISTTGELSFLAAPDFENPADAGGDNIYEVAVVVEDGKGGSDEQALSVTVTDAAENRAPVITSLAGAETASLSVAENTQTVTTVTVDDPDGDTPTFRLTGADAALFAISTTGELSFLAAPDFENPADADGDNIYEVAVVVEDGKGGSDQQALSVTVTDAAENRAPVITSLAGAETASLSVAENTQTVTT</sequence>
<dbReference type="InterPro" id="IPR002126">
    <property type="entry name" value="Cadherin-like_dom"/>
</dbReference>
<name>A0A936ZKL0_9BURK</name>